<evidence type="ECO:0000313" key="5">
    <source>
        <dbReference type="EMBL" id="SBW06038.1"/>
    </source>
</evidence>
<dbReference type="AlphaFoldDB" id="A0A212K356"/>
<sequence length="342" mass="37574">MKRFTSLFLAAVLSAALLGLNAGPAAAAAKKVYKWGFASQNAMTHAMGLAHQAFFDEIRKRSDGRLDITYHPMGELPINQTEFIVACGEGLIEMAAGDVSAVGGSLTSGLLPAMPFLVTGFEEAHIAINAINDSIHKDINKYGTKFLYYCIYPMQQIWGSGPVPKTAKDMAGLTIRSQGTEMSKALELLGVHPVAISAAEVTSSLSRSVIKGAVTAGITITGNSWYPYLKWGYLANLLAMPSYIVVNQKAFDALPEDLQKILQDTATEYQNTFYDKYVSSAEEREWKVLTDKYGFSLVEMTAEDRAPIVRSMKKYWFDYAKSMGPDVVKDLEKILTALKIEY</sequence>
<evidence type="ECO:0000256" key="4">
    <source>
        <dbReference type="SAM" id="SignalP"/>
    </source>
</evidence>
<gene>
    <name evidence="5" type="ORF">KL86DPRO_20592</name>
</gene>
<dbReference type="GO" id="GO:0055085">
    <property type="term" value="P:transmembrane transport"/>
    <property type="evidence" value="ECO:0007669"/>
    <property type="project" value="InterPro"/>
</dbReference>
<dbReference type="EMBL" id="FLUQ01000002">
    <property type="protein sequence ID" value="SBW06038.1"/>
    <property type="molecule type" value="Genomic_DNA"/>
</dbReference>
<keyword evidence="2" id="KW-0813">Transport</keyword>
<comment type="similarity">
    <text evidence="1">Belongs to the bacterial solute-binding protein 7 family.</text>
</comment>
<dbReference type="NCBIfam" id="NF037995">
    <property type="entry name" value="TRAP_S1"/>
    <property type="match status" value="1"/>
</dbReference>
<evidence type="ECO:0000256" key="3">
    <source>
        <dbReference type="ARBA" id="ARBA00022729"/>
    </source>
</evidence>
<feature type="chain" id="PRO_5013233650" evidence="4">
    <location>
        <begin position="28"/>
        <end position="342"/>
    </location>
</feature>
<protein>
    <submittedName>
        <fullName evidence="5">Uncharacterized protein</fullName>
    </submittedName>
</protein>
<organism evidence="5">
    <name type="scientific">uncultured delta proteobacterium</name>
    <dbReference type="NCBI Taxonomy" id="34034"/>
    <lineage>
        <taxon>Bacteria</taxon>
        <taxon>Deltaproteobacteria</taxon>
        <taxon>environmental samples</taxon>
    </lineage>
</organism>
<dbReference type="Pfam" id="PF03480">
    <property type="entry name" value="DctP"/>
    <property type="match status" value="1"/>
</dbReference>
<dbReference type="PANTHER" id="PTHR33376">
    <property type="match status" value="1"/>
</dbReference>
<accession>A0A212K356</accession>
<dbReference type="PANTHER" id="PTHR33376:SF7">
    <property type="entry name" value="C4-DICARBOXYLATE-BINDING PROTEIN DCTB"/>
    <property type="match status" value="1"/>
</dbReference>
<feature type="signal peptide" evidence="4">
    <location>
        <begin position="1"/>
        <end position="27"/>
    </location>
</feature>
<proteinExistence type="inferred from homology"/>
<evidence type="ECO:0000256" key="2">
    <source>
        <dbReference type="ARBA" id="ARBA00022448"/>
    </source>
</evidence>
<dbReference type="InterPro" id="IPR018389">
    <property type="entry name" value="DctP_fam"/>
</dbReference>
<reference evidence="5" key="1">
    <citation type="submission" date="2016-04" db="EMBL/GenBank/DDBJ databases">
        <authorList>
            <person name="Evans L.H."/>
            <person name="Alamgir A."/>
            <person name="Owens N."/>
            <person name="Weber N.D."/>
            <person name="Virtaneva K."/>
            <person name="Barbian K."/>
            <person name="Babar A."/>
            <person name="Rosenke K."/>
        </authorList>
    </citation>
    <scope>NUCLEOTIDE SEQUENCE</scope>
    <source>
        <strain evidence="5">86</strain>
    </source>
</reference>
<dbReference type="InterPro" id="IPR038404">
    <property type="entry name" value="TRAP_DctP_sf"/>
</dbReference>
<evidence type="ECO:0000256" key="1">
    <source>
        <dbReference type="ARBA" id="ARBA00009023"/>
    </source>
</evidence>
<dbReference type="Gene3D" id="3.40.190.170">
    <property type="entry name" value="Bacterial extracellular solute-binding protein, family 7"/>
    <property type="match status" value="1"/>
</dbReference>
<keyword evidence="3 4" id="KW-0732">Signal</keyword>
<name>A0A212K356_9DELT</name>